<accession>A0A814IQV6</accession>
<evidence type="ECO:0000313" key="5">
    <source>
        <dbReference type="Proteomes" id="UP000663829"/>
    </source>
</evidence>
<dbReference type="EMBL" id="CAJNOK010001794">
    <property type="protein sequence ID" value="CAF0830272.1"/>
    <property type="molecule type" value="Genomic_DNA"/>
</dbReference>
<dbReference type="Proteomes" id="UP000682733">
    <property type="component" value="Unassembled WGS sequence"/>
</dbReference>
<name>A0A814IQV6_9BILA</name>
<protein>
    <submittedName>
        <fullName evidence="2">Uncharacterized protein</fullName>
    </submittedName>
</protein>
<proteinExistence type="predicted"/>
<dbReference type="Proteomes" id="UP000677228">
    <property type="component" value="Unassembled WGS sequence"/>
</dbReference>
<dbReference type="AlphaFoldDB" id="A0A814IQV6"/>
<dbReference type="Proteomes" id="UP000663829">
    <property type="component" value="Unassembled WGS sequence"/>
</dbReference>
<dbReference type="EMBL" id="CAJOBC010003748">
    <property type="protein sequence ID" value="CAF3798783.1"/>
    <property type="molecule type" value="Genomic_DNA"/>
</dbReference>
<evidence type="ECO:0000313" key="1">
    <source>
        <dbReference type="EMBL" id="CAF0830272.1"/>
    </source>
</evidence>
<comment type="caution">
    <text evidence="2">The sequence shown here is derived from an EMBL/GenBank/DDBJ whole genome shotgun (WGS) entry which is preliminary data.</text>
</comment>
<evidence type="ECO:0000313" key="4">
    <source>
        <dbReference type="EMBL" id="CAF3798783.1"/>
    </source>
</evidence>
<reference evidence="2" key="1">
    <citation type="submission" date="2021-02" db="EMBL/GenBank/DDBJ databases">
        <authorList>
            <person name="Nowell W R."/>
        </authorList>
    </citation>
    <scope>NUCLEOTIDE SEQUENCE</scope>
</reference>
<evidence type="ECO:0000313" key="2">
    <source>
        <dbReference type="EMBL" id="CAF1027731.1"/>
    </source>
</evidence>
<dbReference type="EMBL" id="CAJNOQ010003748">
    <property type="protein sequence ID" value="CAF1027731.1"/>
    <property type="molecule type" value="Genomic_DNA"/>
</dbReference>
<dbReference type="EMBL" id="CAJOBA010001794">
    <property type="protein sequence ID" value="CAF3614760.1"/>
    <property type="molecule type" value="Genomic_DNA"/>
</dbReference>
<evidence type="ECO:0000313" key="3">
    <source>
        <dbReference type="EMBL" id="CAF3614760.1"/>
    </source>
</evidence>
<keyword evidence="5" id="KW-1185">Reference proteome</keyword>
<organism evidence="2 5">
    <name type="scientific">Didymodactylos carnosus</name>
    <dbReference type="NCBI Taxonomy" id="1234261"/>
    <lineage>
        <taxon>Eukaryota</taxon>
        <taxon>Metazoa</taxon>
        <taxon>Spiralia</taxon>
        <taxon>Gnathifera</taxon>
        <taxon>Rotifera</taxon>
        <taxon>Eurotatoria</taxon>
        <taxon>Bdelloidea</taxon>
        <taxon>Philodinida</taxon>
        <taxon>Philodinidae</taxon>
        <taxon>Didymodactylos</taxon>
    </lineage>
</organism>
<gene>
    <name evidence="2" type="ORF">GPM918_LOCUS15117</name>
    <name evidence="1" type="ORF">OVA965_LOCUS6107</name>
    <name evidence="4" type="ORF">SRO942_LOCUS15117</name>
    <name evidence="3" type="ORF">TMI583_LOCUS6103</name>
</gene>
<dbReference type="Proteomes" id="UP000681722">
    <property type="component" value="Unassembled WGS sequence"/>
</dbReference>
<sequence length="335" mass="39705">MGHMGITLMEDQPNEVFLEYFQYLSVIDLHLGFYNLNSRIDSILYSFRITVDLRSTTEAYYNLITQTIFPLFYQQILHLYLRSQDIEIEQFQNLRLLEICHPSNAQTNVIRPEIFPYLHTLVIHHLSSKKIDKICQLVLENGFCQLRNCRLPYIEYAKLPIHCQLHELMLNRCTKTMLSVLLTNLSKLKSLNVEIHPDDSKSAFLIEKNVTGLTGLALNSNQCMSFDELEHLLAHTLNLKSLAFSTKNQQEYLDFGRWKFILSNFTPHLLKFHYDLLINRYPCKISETTDIDRIQNMHWLFQNVTYTEHRSYESYSWAYDFHLYTAKKNINWTIN</sequence>
<dbReference type="OrthoDB" id="9974825at2759"/>